<feature type="domain" description="HAMP" evidence="3">
    <location>
        <begin position="178"/>
        <end position="234"/>
    </location>
</feature>
<proteinExistence type="predicted"/>
<gene>
    <name evidence="4" type="ORF">GJQ55_07770</name>
</gene>
<dbReference type="KEGG" id="vcw:GJQ55_07770"/>
<name>A0A9X7V2E7_9GAMM</name>
<feature type="coiled-coil region" evidence="1">
    <location>
        <begin position="365"/>
        <end position="417"/>
    </location>
</feature>
<dbReference type="InterPro" id="IPR003660">
    <property type="entry name" value="HAMP_dom"/>
</dbReference>
<evidence type="ECO:0000259" key="3">
    <source>
        <dbReference type="PROSITE" id="PS50885"/>
    </source>
</evidence>
<protein>
    <submittedName>
        <fullName evidence="4">HAMP domain-containing protein</fullName>
    </submittedName>
</protein>
<dbReference type="SMART" id="SM00304">
    <property type="entry name" value="HAMP"/>
    <property type="match status" value="1"/>
</dbReference>
<accession>A0A9X7V2E7</accession>
<evidence type="ECO:0000313" key="4">
    <source>
        <dbReference type="EMBL" id="QQD24379.1"/>
    </source>
</evidence>
<evidence type="ECO:0000313" key="5">
    <source>
        <dbReference type="Proteomes" id="UP000596074"/>
    </source>
</evidence>
<dbReference type="SUPFAM" id="SSF55785">
    <property type="entry name" value="PYP-like sensor domain (PAS domain)"/>
    <property type="match status" value="1"/>
</dbReference>
<organism evidence="4 5">
    <name type="scientific">Venatoribacter cucullus</name>
    <dbReference type="NCBI Taxonomy" id="2661630"/>
    <lineage>
        <taxon>Bacteria</taxon>
        <taxon>Pseudomonadati</taxon>
        <taxon>Pseudomonadota</taxon>
        <taxon>Gammaproteobacteria</taxon>
        <taxon>Oceanospirillales</taxon>
        <taxon>Oceanospirillaceae</taxon>
        <taxon>Venatoribacter</taxon>
    </lineage>
</organism>
<dbReference type="GO" id="GO:0016020">
    <property type="term" value="C:membrane"/>
    <property type="evidence" value="ECO:0007669"/>
    <property type="project" value="InterPro"/>
</dbReference>
<keyword evidence="2" id="KW-0812">Transmembrane</keyword>
<dbReference type="Gene3D" id="3.30.450.20">
    <property type="entry name" value="PAS domain"/>
    <property type="match status" value="1"/>
</dbReference>
<evidence type="ECO:0000256" key="2">
    <source>
        <dbReference type="SAM" id="Phobius"/>
    </source>
</evidence>
<dbReference type="Proteomes" id="UP000596074">
    <property type="component" value="Chromosome"/>
</dbReference>
<dbReference type="PROSITE" id="PS50885">
    <property type="entry name" value="HAMP"/>
    <property type="match status" value="1"/>
</dbReference>
<dbReference type="Gene3D" id="6.10.340.10">
    <property type="match status" value="1"/>
</dbReference>
<dbReference type="EMBL" id="CP046056">
    <property type="protein sequence ID" value="QQD24379.1"/>
    <property type="molecule type" value="Genomic_DNA"/>
</dbReference>
<dbReference type="Pfam" id="PF17149">
    <property type="entry name" value="CHASE5"/>
    <property type="match status" value="1"/>
</dbReference>
<feature type="transmembrane region" description="Helical" evidence="2">
    <location>
        <begin position="157"/>
        <end position="176"/>
    </location>
</feature>
<dbReference type="InterPro" id="IPR033414">
    <property type="entry name" value="Sensor_dom"/>
</dbReference>
<sequence length="593" mass="68860">MADTPASEIPASDVIAPIGRRLLYSLLSTSSLIALLSSAVMLWTDYRQGVADYDKALQQIRSSYQDSITYSLWNFDKRQLETLLQGVSNFPGVVYVQLDHDGTVLHSIGDLYRKSDQRLVIPLQYQNVTGTTELGTLRVSQSYEVLYDTLTGRAADILISQFLLIFSVAVMLLLIVHRLIARRLQRMADWASTFSLENPDLELQVDRPGDPRDELSYVAAAINDMRTTLQEDLRLREQEYDQRKQLQHQLAMAVDNAALGFCRYDLSQDAFHCNNHFATQIGSNESDIENLRQPMEFFLSCITGPEAERQVERIRQLLQGHQVRLHDSFRMLDKQQKERFFDISLQVIRYQDNRPEQVLICMIDRSKELKAREQLQQMRQQLEQEVVRQTHELHESNQELQRQLNDQQREVQRLRSGRQPHYMQTICALIAEDIQQWQSIHQLPAVQQWQEFFALDLYQNRTSLDLCAWLRQQFEQWQNDYGLQADLHIPFSLLVQENPAIPQFILRTLLLSAAQNKEQNSGNPVPLSLHVWVREDHLEARLTLPDTHWTVAPDAHAFRLCQALCGLRYDAELSHRQQEQQQIIHLILPLASA</sequence>
<keyword evidence="2" id="KW-1133">Transmembrane helix</keyword>
<dbReference type="AlphaFoldDB" id="A0A9X7V2E7"/>
<dbReference type="RefSeq" id="WP_228344425.1">
    <property type="nucleotide sequence ID" value="NZ_CP046056.1"/>
</dbReference>
<keyword evidence="5" id="KW-1185">Reference proteome</keyword>
<keyword evidence="1" id="KW-0175">Coiled coil</keyword>
<keyword evidence="2" id="KW-0472">Membrane</keyword>
<dbReference type="GO" id="GO:0007165">
    <property type="term" value="P:signal transduction"/>
    <property type="evidence" value="ECO:0007669"/>
    <property type="project" value="InterPro"/>
</dbReference>
<dbReference type="InterPro" id="IPR035965">
    <property type="entry name" value="PAS-like_dom_sf"/>
</dbReference>
<reference evidence="4 5" key="1">
    <citation type="submission" date="2019-11" db="EMBL/GenBank/DDBJ databases">
        <title>Venatorbacter sp. nov. a predator of Campylobacter and other Gram-negative bacteria.</title>
        <authorList>
            <person name="Saeedi A."/>
            <person name="Cummings N.J."/>
            <person name="Connerton I.F."/>
            <person name="Connerton P.L."/>
        </authorList>
    </citation>
    <scope>NUCLEOTIDE SEQUENCE [LARGE SCALE GENOMIC DNA]</scope>
    <source>
        <strain evidence="4">XL5</strain>
    </source>
</reference>
<evidence type="ECO:0000256" key="1">
    <source>
        <dbReference type="SAM" id="Coils"/>
    </source>
</evidence>
<feature type="transmembrane region" description="Helical" evidence="2">
    <location>
        <begin position="22"/>
        <end position="43"/>
    </location>
</feature>